<dbReference type="SUPFAM" id="SSF54523">
    <property type="entry name" value="Pili subunits"/>
    <property type="match status" value="1"/>
</dbReference>
<evidence type="ECO:0000256" key="1">
    <source>
        <dbReference type="ARBA" id="ARBA00005233"/>
    </source>
</evidence>
<keyword evidence="4" id="KW-0812">Transmembrane</keyword>
<dbReference type="EMBL" id="FLQP01000004">
    <property type="protein sequence ID" value="SBS60639.1"/>
    <property type="molecule type" value="Genomic_DNA"/>
</dbReference>
<accession>A0A1C3IGZ4</accession>
<dbReference type="InterPro" id="IPR012902">
    <property type="entry name" value="N_methyl_site"/>
</dbReference>
<dbReference type="Proteomes" id="UP000092876">
    <property type="component" value="Unassembled WGS sequence"/>
</dbReference>
<dbReference type="GO" id="GO:0044096">
    <property type="term" value="C:type IV pilus"/>
    <property type="evidence" value="ECO:0007669"/>
    <property type="project" value="TreeGrafter"/>
</dbReference>
<dbReference type="AlphaFoldDB" id="A0A1C3IGZ4"/>
<feature type="transmembrane region" description="Helical" evidence="4">
    <location>
        <begin position="12"/>
        <end position="31"/>
    </location>
</feature>
<evidence type="ECO:0000256" key="2">
    <source>
        <dbReference type="ARBA" id="ARBA00022481"/>
    </source>
</evidence>
<dbReference type="Gene3D" id="3.30.700.10">
    <property type="entry name" value="Glycoprotein, Type 4 Pilin"/>
    <property type="match status" value="1"/>
</dbReference>
<keyword evidence="4" id="KW-0472">Membrane</keyword>
<dbReference type="PANTHER" id="PTHR30093">
    <property type="entry name" value="GENERAL SECRETION PATHWAY PROTEIN G"/>
    <property type="match status" value="1"/>
</dbReference>
<dbReference type="GO" id="GO:0043107">
    <property type="term" value="P:type IV pilus-dependent motility"/>
    <property type="evidence" value="ECO:0007669"/>
    <property type="project" value="TreeGrafter"/>
</dbReference>
<keyword evidence="4" id="KW-1133">Transmembrane helix</keyword>
<reference evidence="6" key="1">
    <citation type="submission" date="2016-06" db="EMBL/GenBank/DDBJ databases">
        <authorList>
            <person name="Rodrigo-Torres Lidia"/>
            <person name="Arahal R.David."/>
        </authorList>
    </citation>
    <scope>NUCLEOTIDE SEQUENCE [LARGE SCALE GENOMIC DNA]</scope>
    <source>
        <strain evidence="6">CECT 7223</strain>
    </source>
</reference>
<dbReference type="InterPro" id="IPR045584">
    <property type="entry name" value="Pilin-like"/>
</dbReference>
<sequence>MKNKRKNQKGFTLIELMIVVAVIGVLAAIAIPQYQTYVKKGAAGAAYATATALKTNIEDYIAVNGTYPGTSAAVNATPFSLGTVAVASNNVTVEVTSGGGRGSKVILSRDTTNGSWTCALTVSAGVSINGCS</sequence>
<proteinExistence type="inferred from homology"/>
<dbReference type="PANTHER" id="PTHR30093:SF34">
    <property type="entry name" value="PREPILIN PEPTIDASE-DEPENDENT PROTEIN D"/>
    <property type="match status" value="1"/>
</dbReference>
<gene>
    <name evidence="5" type="primary">pilE_1</name>
    <name evidence="5" type="ORF">VAT7223_00264</name>
</gene>
<dbReference type="NCBIfam" id="TIGR02532">
    <property type="entry name" value="IV_pilin_GFxxxE"/>
    <property type="match status" value="1"/>
</dbReference>
<dbReference type="RefSeq" id="WP_065678066.1">
    <property type="nucleotide sequence ID" value="NZ_AP025460.1"/>
</dbReference>
<organism evidence="5 6">
    <name type="scientific">Vibrio atlanticus</name>
    <dbReference type="NCBI Taxonomy" id="693153"/>
    <lineage>
        <taxon>Bacteria</taxon>
        <taxon>Pseudomonadati</taxon>
        <taxon>Pseudomonadota</taxon>
        <taxon>Gammaproteobacteria</taxon>
        <taxon>Vibrionales</taxon>
        <taxon>Vibrionaceae</taxon>
        <taxon>Vibrio</taxon>
    </lineage>
</organism>
<evidence type="ECO:0000256" key="3">
    <source>
        <dbReference type="RuleBase" id="RU000389"/>
    </source>
</evidence>
<dbReference type="GeneID" id="94233927"/>
<keyword evidence="3" id="KW-0281">Fimbrium</keyword>
<evidence type="ECO:0000256" key="4">
    <source>
        <dbReference type="SAM" id="Phobius"/>
    </source>
</evidence>
<dbReference type="InterPro" id="IPR001082">
    <property type="entry name" value="Pilin"/>
</dbReference>
<comment type="similarity">
    <text evidence="1 3">Belongs to the N-Me-Phe pilin family.</text>
</comment>
<protein>
    <submittedName>
        <fullName evidence="5">Fimbrial protein</fullName>
    </submittedName>
</protein>
<keyword evidence="2" id="KW-0488">Methylation</keyword>
<dbReference type="Pfam" id="PF00114">
    <property type="entry name" value="Pilin"/>
    <property type="match status" value="1"/>
</dbReference>
<name>A0A1C3IGZ4_9VIBR</name>
<dbReference type="PROSITE" id="PS00409">
    <property type="entry name" value="PROKAR_NTER_METHYL"/>
    <property type="match status" value="1"/>
</dbReference>
<evidence type="ECO:0000313" key="6">
    <source>
        <dbReference type="Proteomes" id="UP000092876"/>
    </source>
</evidence>
<dbReference type="GO" id="GO:0007155">
    <property type="term" value="P:cell adhesion"/>
    <property type="evidence" value="ECO:0007669"/>
    <property type="project" value="InterPro"/>
</dbReference>
<evidence type="ECO:0000313" key="5">
    <source>
        <dbReference type="EMBL" id="SBS60639.1"/>
    </source>
</evidence>
<dbReference type="Pfam" id="PF07963">
    <property type="entry name" value="N_methyl"/>
    <property type="match status" value="1"/>
</dbReference>